<protein>
    <recommendedName>
        <fullName evidence="3">Elongator complex protein 6</fullName>
    </recommendedName>
</protein>
<dbReference type="GO" id="GO:0032447">
    <property type="term" value="P:protein urmylation"/>
    <property type="evidence" value="ECO:0007669"/>
    <property type="project" value="EnsemblFungi"/>
</dbReference>
<dbReference type="FunCoup" id="G8ZYB8">
    <property type="interactions" value="320"/>
</dbReference>
<dbReference type="GO" id="GO:0002098">
    <property type="term" value="P:tRNA wobble uridine modification"/>
    <property type="evidence" value="ECO:0007669"/>
    <property type="project" value="EnsemblFungi"/>
</dbReference>
<proteinExistence type="predicted"/>
<dbReference type="GO" id="GO:0033588">
    <property type="term" value="C:elongator holoenzyme complex"/>
    <property type="evidence" value="ECO:0007669"/>
    <property type="project" value="EnsemblFungi"/>
</dbReference>
<dbReference type="Gene3D" id="3.40.50.300">
    <property type="entry name" value="P-loop containing nucleotide triphosphate hydrolases"/>
    <property type="match status" value="1"/>
</dbReference>
<dbReference type="GO" id="GO:0000049">
    <property type="term" value="F:tRNA binding"/>
    <property type="evidence" value="ECO:0007669"/>
    <property type="project" value="EnsemblFungi"/>
</dbReference>
<dbReference type="Proteomes" id="UP000005627">
    <property type="component" value="Chromosome 7"/>
</dbReference>
<dbReference type="STRING" id="1076872.G8ZYB8"/>
<dbReference type="UniPathway" id="UPA00988"/>
<dbReference type="HOGENOM" id="CLU_086730_0_0_1"/>
<dbReference type="InterPro" id="IPR027417">
    <property type="entry name" value="P-loop_NTPase"/>
</dbReference>
<reference evidence="1 2" key="1">
    <citation type="journal article" date="2011" name="Proc. Natl. Acad. Sci. U.S.A.">
        <title>Evolutionary erosion of yeast sex chromosomes by mating-type switching accidents.</title>
        <authorList>
            <person name="Gordon J.L."/>
            <person name="Armisen D."/>
            <person name="Proux-Wera E."/>
            <person name="Oheigeartaigh S.S."/>
            <person name="Byrne K.P."/>
            <person name="Wolfe K.H."/>
        </authorList>
    </citation>
    <scope>NUCLEOTIDE SEQUENCE [LARGE SCALE GENOMIC DNA]</scope>
    <source>
        <strain evidence="2">ATCC 10662 / CBS 1146 / NBRC 0425 / NCYC 2629 / NRRL Y-866</strain>
    </source>
</reference>
<gene>
    <name evidence="1" type="primary">TDEL0G00260</name>
    <name evidence="1" type="ORF">TDEL_0G00260</name>
</gene>
<dbReference type="GO" id="GO:0042802">
    <property type="term" value="F:identical protein binding"/>
    <property type="evidence" value="ECO:0007669"/>
    <property type="project" value="EnsemblFungi"/>
</dbReference>
<accession>G8ZYB8</accession>
<dbReference type="GO" id="GO:0006357">
    <property type="term" value="P:regulation of transcription by RNA polymerase II"/>
    <property type="evidence" value="ECO:0007669"/>
    <property type="project" value="EnsemblFungi"/>
</dbReference>
<dbReference type="InParanoid" id="G8ZYB8"/>
<dbReference type="CDD" id="cd19495">
    <property type="entry name" value="Elp6"/>
    <property type="match status" value="1"/>
</dbReference>
<sequence length="261" mass="29105">MSNVQKQDLVLFSDSSVISKELCTGKSHDLITITSSPATSSFWLLTTLVETRLTGAPFSLNSTSVPVVTHKNMNLITIASFIHNAQYYTDALNRLKLGPESYKYIDLLTNFVIKNIGKPRAKVLSELLEKFPQDSTSVVILEQPEVLLTLLDGLTSDELHRKFIMPLMQRCGLLIISTNINYSPNGQTKDAIEFSRFVAGCFYKSIAVLSLKPLDTGRAADVTGSFRITRGGASNSHLSCHVVENEYLYLNQKENTKLFYR</sequence>
<evidence type="ECO:0008006" key="3">
    <source>
        <dbReference type="Google" id="ProtNLM"/>
    </source>
</evidence>
<dbReference type="OrthoDB" id="9995306at2759"/>
<dbReference type="eggNOG" id="ENOG502QSI3">
    <property type="taxonomic scope" value="Eukaryota"/>
</dbReference>
<organism evidence="1 2">
    <name type="scientific">Torulaspora delbrueckii</name>
    <name type="common">Yeast</name>
    <name type="synonym">Candida colliculosa</name>
    <dbReference type="NCBI Taxonomy" id="4950"/>
    <lineage>
        <taxon>Eukaryota</taxon>
        <taxon>Fungi</taxon>
        <taxon>Dikarya</taxon>
        <taxon>Ascomycota</taxon>
        <taxon>Saccharomycotina</taxon>
        <taxon>Saccharomycetes</taxon>
        <taxon>Saccharomycetales</taxon>
        <taxon>Saccharomycetaceae</taxon>
        <taxon>Torulaspora</taxon>
    </lineage>
</organism>
<evidence type="ECO:0000313" key="2">
    <source>
        <dbReference type="Proteomes" id="UP000005627"/>
    </source>
</evidence>
<dbReference type="GeneID" id="11504359"/>
<dbReference type="RefSeq" id="XP_003682604.1">
    <property type="nucleotide sequence ID" value="XM_003682556.1"/>
</dbReference>
<dbReference type="GO" id="GO:0016887">
    <property type="term" value="F:ATP hydrolysis activity"/>
    <property type="evidence" value="ECO:0007669"/>
    <property type="project" value="EnsemblFungi"/>
</dbReference>
<keyword evidence="2" id="KW-1185">Reference proteome</keyword>
<dbReference type="EMBL" id="HE616748">
    <property type="protein sequence ID" value="CCE93393.1"/>
    <property type="molecule type" value="Genomic_DNA"/>
</dbReference>
<dbReference type="KEGG" id="tdl:TDEL_0G00260"/>
<name>G8ZYB8_TORDE</name>
<dbReference type="AlphaFoldDB" id="G8ZYB8"/>
<evidence type="ECO:0000313" key="1">
    <source>
        <dbReference type="EMBL" id="CCE93393.1"/>
    </source>
</evidence>